<name>A0A6A6NRY0_9PEZI</name>
<protein>
    <submittedName>
        <fullName evidence="2">Uncharacterized protein</fullName>
    </submittedName>
</protein>
<dbReference type="Proteomes" id="UP000799766">
    <property type="component" value="Unassembled WGS sequence"/>
</dbReference>
<feature type="transmembrane region" description="Helical" evidence="1">
    <location>
        <begin position="225"/>
        <end position="247"/>
    </location>
</feature>
<keyword evidence="1" id="KW-0812">Transmembrane</keyword>
<proteinExistence type="predicted"/>
<keyword evidence="1" id="KW-0472">Membrane</keyword>
<sequence>MLNFPSNRVGWDLQAVGILAVLGEGNIKINALLICLSRTCLLPHLLPAPQGLLVERRARTLQAEEDIIVRSIFSGNVIDGLGYFANILHGPGDGDYVCRVIDLEENPDESYETPCFHLRNLSPLNVIAVSSFLLSIGLVVWAAVIQDGAAVVGIILMSMASPLLCVGSYWKLFLPVPRGQSLHVPKGDVIFRTPSECITVVHCNEAVARAVYFPPRRLHYVFKSWLGLSIGGIGGGLTMIGGIIMLSNSTWTMQAALVVAYALLNIAYWFAAVISLRMPRVFWHWRIKAAIQETQGESYLHVLWLAIQASRTTSWALQGDFIPQMDYWKDWLAVAESHIDDNLWDYQTALQDAIRRQQDKAAETFNRNTSGNQT</sequence>
<feature type="transmembrane region" description="Helical" evidence="1">
    <location>
        <begin position="150"/>
        <end position="170"/>
    </location>
</feature>
<feature type="transmembrane region" description="Helical" evidence="1">
    <location>
        <begin position="124"/>
        <end position="144"/>
    </location>
</feature>
<dbReference type="AlphaFoldDB" id="A0A6A6NRY0"/>
<keyword evidence="1" id="KW-1133">Transmembrane helix</keyword>
<feature type="transmembrane region" description="Helical" evidence="1">
    <location>
        <begin position="253"/>
        <end position="276"/>
    </location>
</feature>
<evidence type="ECO:0000313" key="3">
    <source>
        <dbReference type="Proteomes" id="UP000799766"/>
    </source>
</evidence>
<organism evidence="2 3">
    <name type="scientific">Lineolata rhizophorae</name>
    <dbReference type="NCBI Taxonomy" id="578093"/>
    <lineage>
        <taxon>Eukaryota</taxon>
        <taxon>Fungi</taxon>
        <taxon>Dikarya</taxon>
        <taxon>Ascomycota</taxon>
        <taxon>Pezizomycotina</taxon>
        <taxon>Dothideomycetes</taxon>
        <taxon>Dothideomycetes incertae sedis</taxon>
        <taxon>Lineolatales</taxon>
        <taxon>Lineolataceae</taxon>
        <taxon>Lineolata</taxon>
    </lineage>
</organism>
<evidence type="ECO:0000256" key="1">
    <source>
        <dbReference type="SAM" id="Phobius"/>
    </source>
</evidence>
<gene>
    <name evidence="2" type="ORF">BDY21DRAFT_291523</name>
</gene>
<dbReference type="EMBL" id="MU001692">
    <property type="protein sequence ID" value="KAF2454182.1"/>
    <property type="molecule type" value="Genomic_DNA"/>
</dbReference>
<accession>A0A6A6NRY0</accession>
<evidence type="ECO:0000313" key="2">
    <source>
        <dbReference type="EMBL" id="KAF2454182.1"/>
    </source>
</evidence>
<reference evidence="2" key="1">
    <citation type="journal article" date="2020" name="Stud. Mycol.">
        <title>101 Dothideomycetes genomes: a test case for predicting lifestyles and emergence of pathogens.</title>
        <authorList>
            <person name="Haridas S."/>
            <person name="Albert R."/>
            <person name="Binder M."/>
            <person name="Bloem J."/>
            <person name="Labutti K."/>
            <person name="Salamov A."/>
            <person name="Andreopoulos B."/>
            <person name="Baker S."/>
            <person name="Barry K."/>
            <person name="Bills G."/>
            <person name="Bluhm B."/>
            <person name="Cannon C."/>
            <person name="Castanera R."/>
            <person name="Culley D."/>
            <person name="Daum C."/>
            <person name="Ezra D."/>
            <person name="Gonzalez J."/>
            <person name="Henrissat B."/>
            <person name="Kuo A."/>
            <person name="Liang C."/>
            <person name="Lipzen A."/>
            <person name="Lutzoni F."/>
            <person name="Magnuson J."/>
            <person name="Mondo S."/>
            <person name="Nolan M."/>
            <person name="Ohm R."/>
            <person name="Pangilinan J."/>
            <person name="Park H.-J."/>
            <person name="Ramirez L."/>
            <person name="Alfaro M."/>
            <person name="Sun H."/>
            <person name="Tritt A."/>
            <person name="Yoshinaga Y."/>
            <person name="Zwiers L.-H."/>
            <person name="Turgeon B."/>
            <person name="Goodwin S."/>
            <person name="Spatafora J."/>
            <person name="Crous P."/>
            <person name="Grigoriev I."/>
        </authorList>
    </citation>
    <scope>NUCLEOTIDE SEQUENCE</scope>
    <source>
        <strain evidence="2">ATCC 16933</strain>
    </source>
</reference>
<keyword evidence="3" id="KW-1185">Reference proteome</keyword>
<dbReference type="OrthoDB" id="5412502at2759"/>